<keyword evidence="1 3" id="KW-0329">Glyoxylate bypass</keyword>
<feature type="binding site" evidence="1">
    <location>
        <position position="460"/>
    </location>
    <ligand>
        <name>Mg(2+)</name>
        <dbReference type="ChEBI" id="CHEBI:18420"/>
    </ligand>
</feature>
<evidence type="ECO:0000256" key="1">
    <source>
        <dbReference type="HAMAP-Rule" id="MF_00641"/>
    </source>
</evidence>
<proteinExistence type="inferred from homology"/>
<keyword evidence="9" id="KW-1185">Reference proteome</keyword>
<feature type="active site" description="Proton donor" evidence="1">
    <location>
        <position position="632"/>
    </location>
</feature>
<comment type="function">
    <text evidence="1">Involved in the glycolate utilization. Catalyzes the condensation and subsequent hydrolysis of acetyl-coenzyme A (acetyl-CoA) and glyoxylate to form malate and CoA.</text>
</comment>
<evidence type="ECO:0000256" key="3">
    <source>
        <dbReference type="RuleBase" id="RU003572"/>
    </source>
</evidence>
<feature type="modified residue" description="Cysteine sulfenic acid (-SOH)" evidence="1">
    <location>
        <position position="618"/>
    </location>
</feature>
<dbReference type="Pfam" id="PF20658">
    <property type="entry name" value="MSG_insertion"/>
    <property type="match status" value="1"/>
</dbReference>
<dbReference type="InterPro" id="IPR048356">
    <property type="entry name" value="MS_N"/>
</dbReference>
<dbReference type="HAMAP" id="MF_00641">
    <property type="entry name" value="Malate_synth_G"/>
    <property type="match status" value="1"/>
</dbReference>
<comment type="subcellular location">
    <subcellularLocation>
        <location evidence="1 3">Cytoplasm</location>
    </subcellularLocation>
</comment>
<keyword evidence="1 3" id="KW-0808">Transferase</keyword>
<dbReference type="PANTHER" id="PTHR42739">
    <property type="entry name" value="MALATE SYNTHASE G"/>
    <property type="match status" value="1"/>
</dbReference>
<comment type="pathway">
    <text evidence="1 3">Carbohydrate metabolism; glyoxylate cycle; (S)-malate from isocitrate: step 2/2.</text>
</comment>
<evidence type="ECO:0000256" key="2">
    <source>
        <dbReference type="NCBIfam" id="TIGR01345"/>
    </source>
</evidence>
<feature type="binding site" evidence="1">
    <location>
        <begin position="457"/>
        <end position="460"/>
    </location>
    <ligand>
        <name>glyoxylate</name>
        <dbReference type="ChEBI" id="CHEBI:36655"/>
    </ligand>
</feature>
<keyword evidence="1" id="KW-0460">Magnesium</keyword>
<feature type="binding site" evidence="1">
    <location>
        <position position="432"/>
    </location>
    <ligand>
        <name>glyoxylate</name>
        <dbReference type="ChEBI" id="CHEBI:36655"/>
    </ligand>
</feature>
<dbReference type="InterPro" id="IPR048355">
    <property type="entry name" value="MS_C"/>
</dbReference>
<organism evidence="8 9">
    <name type="scientific">Nocardia iowensis</name>
    <dbReference type="NCBI Taxonomy" id="204891"/>
    <lineage>
        <taxon>Bacteria</taxon>
        <taxon>Bacillati</taxon>
        <taxon>Actinomycetota</taxon>
        <taxon>Actinomycetes</taxon>
        <taxon>Mycobacteriales</taxon>
        <taxon>Nocardiaceae</taxon>
        <taxon>Nocardia</taxon>
    </lineage>
</organism>
<dbReference type="InterPro" id="IPR006253">
    <property type="entry name" value="Malate_synthG"/>
</dbReference>
<feature type="domain" description="Malate synthase N-terminal" evidence="5">
    <location>
        <begin position="17"/>
        <end position="73"/>
    </location>
</feature>
<accession>A0ABX8RZI0</accession>
<feature type="binding site" evidence="1">
    <location>
        <position position="541"/>
    </location>
    <ligand>
        <name>acetyl-CoA</name>
        <dbReference type="ChEBI" id="CHEBI:57288"/>
    </ligand>
</feature>
<sequence>MTERIQVGGLQVASVLHEFIENEALPGTGVDSAAFWAGAEQVINDLAPRNRALLAERDEIQGKVDAWHAEHPGANYDKAAYKNFLSEIGYLRPEPADFQIATQNVDDEIATTAGPQLVVPVMNARFAINAANARWGSLYDALYGTDAISEANGAEKGKSYNKVRGDKVIEWARNFLDDAATLITGSHIGSTSYKIVDGELEVGLEDGTEIGLADPSQLVGYLGDPAAPTSVLLKHNGLHIEIQIDPDSPVGSTDTAGVKDVVLESAVTTIMDFEDSVAAVDAEDKVLCYHNWLGLMKGDLSEQVSKGDKTFTRTMNPDRVFTAVDGSELVLHGRSLMFVRNVGHLMTSDAIIDSDGNEVPEGILDGLVTSLIATHSLRGDTKLKNSRTGSVYIVKPKMHGPDEVAFTTELFDRIEDVLGLPRNTLKVGIMDEERRTTVNLKACIQAAADRVVFINTGFLDRTGDEIHTSMEAGPMVRKAEMKAQQWIKSYEDWNVDTGLATGLPGKAQIGKGMWAMPDLMADMLVQKIGHPKAGANTAWVPSPTAATLHVTHYHQVNVLERQQEIVKGGPRATVDQILEIPLAAAPNWSAEEKQQELDNNSQSILGYVVRWIDQGVGCSKVPDIEDVALMEDRATLRISSQLMANWLRHGIVTADEVVASLERMAPVVDRQNAGDPNYRPLAPDFAGSIAFQAAKELILEGTKQPNGYTEPILHRRRREAKEACK</sequence>
<dbReference type="NCBIfam" id="NF002825">
    <property type="entry name" value="PRK02999.1"/>
    <property type="match status" value="1"/>
</dbReference>
<evidence type="ECO:0000259" key="4">
    <source>
        <dbReference type="Pfam" id="PF01274"/>
    </source>
</evidence>
<comment type="similarity">
    <text evidence="1 3">Belongs to the malate synthase family. GlcB subfamily.</text>
</comment>
<gene>
    <name evidence="1" type="primary">glcB</name>
    <name evidence="8" type="ORF">KV110_19940</name>
</gene>
<reference evidence="8 9" key="1">
    <citation type="submission" date="2021-07" db="EMBL/GenBank/DDBJ databases">
        <title>Whole Genome Sequence of Nocardia Iowensis.</title>
        <authorList>
            <person name="Lamm A."/>
            <person name="Collins-Fairclough A.M."/>
            <person name="Bunk B."/>
            <person name="Sproer C."/>
        </authorList>
    </citation>
    <scope>NUCLEOTIDE SEQUENCE [LARGE SCALE GENOMIC DNA]</scope>
    <source>
        <strain evidence="8 9">NRRL 5646</strain>
    </source>
</reference>
<dbReference type="CDD" id="cd00728">
    <property type="entry name" value="malate_synt_G"/>
    <property type="match status" value="1"/>
</dbReference>
<feature type="binding site" evidence="1">
    <location>
        <position position="276"/>
    </location>
    <ligand>
        <name>acetyl-CoA</name>
        <dbReference type="ChEBI" id="CHEBI:57288"/>
    </ligand>
</feature>
<feature type="binding site" evidence="1">
    <location>
        <position position="118"/>
    </location>
    <ligand>
        <name>acetyl-CoA</name>
        <dbReference type="ChEBI" id="CHEBI:57288"/>
    </ligand>
</feature>
<protein>
    <recommendedName>
        <fullName evidence="1 2">Malate synthase G</fullName>
        <ecNumber evidence="1 2">2.3.3.9</ecNumber>
    </recommendedName>
</protein>
<feature type="active site" description="Proton acceptor" evidence="1">
    <location>
        <position position="340"/>
    </location>
</feature>
<dbReference type="EC" id="2.3.3.9" evidence="1 2"/>
<dbReference type="NCBIfam" id="TIGR01345">
    <property type="entry name" value="malate_syn_G"/>
    <property type="match status" value="1"/>
</dbReference>
<comment type="subunit">
    <text evidence="1">Monomer.</text>
</comment>
<keyword evidence="1 3" id="KW-0816">Tricarboxylic acid cycle</keyword>
<comment type="cofactor">
    <cofactor evidence="1">
        <name>Mg(2+)</name>
        <dbReference type="ChEBI" id="CHEBI:18420"/>
    </cofactor>
</comment>
<feature type="binding site" evidence="1">
    <location>
        <position position="313"/>
    </location>
    <ligand>
        <name>acetyl-CoA</name>
        <dbReference type="ChEBI" id="CHEBI:57288"/>
    </ligand>
</feature>
<evidence type="ECO:0000313" key="9">
    <source>
        <dbReference type="Proteomes" id="UP000694257"/>
    </source>
</evidence>
<feature type="domain" description="Malate synthase G alpha-beta insertion" evidence="6">
    <location>
        <begin position="160"/>
        <end position="235"/>
    </location>
</feature>
<dbReference type="Pfam" id="PF20659">
    <property type="entry name" value="MS_C"/>
    <property type="match status" value="1"/>
</dbReference>
<feature type="binding site" evidence="1">
    <location>
        <position position="340"/>
    </location>
    <ligand>
        <name>glyoxylate</name>
        <dbReference type="ChEBI" id="CHEBI:36655"/>
    </ligand>
</feature>
<dbReference type="Proteomes" id="UP000694257">
    <property type="component" value="Chromosome"/>
</dbReference>
<dbReference type="InterPro" id="IPR048357">
    <property type="entry name" value="MSG_insertion"/>
</dbReference>
<evidence type="ECO:0000259" key="7">
    <source>
        <dbReference type="Pfam" id="PF20659"/>
    </source>
</evidence>
<feature type="binding site" evidence="1">
    <location>
        <begin position="125"/>
        <end position="126"/>
    </location>
    <ligand>
        <name>acetyl-CoA</name>
        <dbReference type="ChEBI" id="CHEBI:57288"/>
    </ligand>
</feature>
<comment type="caution">
    <text evidence="1">Lacks conserved residue(s) required for the propagation of feature annotation.</text>
</comment>
<keyword evidence="8" id="KW-0012">Acyltransferase</keyword>
<evidence type="ECO:0000259" key="5">
    <source>
        <dbReference type="Pfam" id="PF20656"/>
    </source>
</evidence>
<keyword evidence="1" id="KW-0963">Cytoplasm</keyword>
<evidence type="ECO:0000259" key="6">
    <source>
        <dbReference type="Pfam" id="PF20658"/>
    </source>
</evidence>
<evidence type="ECO:0000313" key="8">
    <source>
        <dbReference type="EMBL" id="QXN95109.1"/>
    </source>
</evidence>
<keyword evidence="1" id="KW-0479">Metal-binding</keyword>
<comment type="catalytic activity">
    <reaction evidence="1 3">
        <text>glyoxylate + acetyl-CoA + H2O = (S)-malate + CoA + H(+)</text>
        <dbReference type="Rhea" id="RHEA:18181"/>
        <dbReference type="ChEBI" id="CHEBI:15377"/>
        <dbReference type="ChEBI" id="CHEBI:15378"/>
        <dbReference type="ChEBI" id="CHEBI:15589"/>
        <dbReference type="ChEBI" id="CHEBI:36655"/>
        <dbReference type="ChEBI" id="CHEBI:57287"/>
        <dbReference type="ChEBI" id="CHEBI:57288"/>
        <dbReference type="EC" id="2.3.3.9"/>
    </reaction>
</comment>
<dbReference type="RefSeq" id="WP_218477880.1">
    <property type="nucleotide sequence ID" value="NZ_BAABJN010000008.1"/>
</dbReference>
<dbReference type="InterPro" id="IPR001465">
    <property type="entry name" value="Malate_synthase_TIM"/>
</dbReference>
<dbReference type="PANTHER" id="PTHR42739:SF1">
    <property type="entry name" value="MALATE SYNTHASE G"/>
    <property type="match status" value="1"/>
</dbReference>
<feature type="binding site" evidence="1">
    <location>
        <position position="432"/>
    </location>
    <ligand>
        <name>Mg(2+)</name>
        <dbReference type="ChEBI" id="CHEBI:18420"/>
    </ligand>
</feature>
<feature type="domain" description="Malate synthase TIM barrel" evidence="4">
    <location>
        <begin position="337"/>
        <end position="578"/>
    </location>
</feature>
<dbReference type="GO" id="GO:0004474">
    <property type="term" value="F:malate synthase activity"/>
    <property type="evidence" value="ECO:0007669"/>
    <property type="project" value="UniProtKB-EC"/>
</dbReference>
<keyword evidence="1" id="KW-0558">Oxidation</keyword>
<feature type="domain" description="Malate synthase C-terminal" evidence="7">
    <location>
        <begin position="592"/>
        <end position="681"/>
    </location>
</feature>
<dbReference type="Pfam" id="PF01274">
    <property type="entry name" value="MS_TIM-barrel"/>
    <property type="match status" value="1"/>
</dbReference>
<name>A0ABX8RZI0_NOCIO</name>
<dbReference type="Pfam" id="PF20656">
    <property type="entry name" value="MS_N"/>
    <property type="match status" value="1"/>
</dbReference>
<dbReference type="EMBL" id="CP078145">
    <property type="protein sequence ID" value="QXN95109.1"/>
    <property type="molecule type" value="Genomic_DNA"/>
</dbReference>